<organism evidence="1 2">
    <name type="scientific">Klebsiella pasteurii</name>
    <dbReference type="NCBI Taxonomy" id="2587529"/>
    <lineage>
        <taxon>Bacteria</taxon>
        <taxon>Pseudomonadati</taxon>
        <taxon>Pseudomonadota</taxon>
        <taxon>Gammaproteobacteria</taxon>
        <taxon>Enterobacterales</taxon>
        <taxon>Enterobacteriaceae</taxon>
        <taxon>Klebsiella/Raoultella group</taxon>
        <taxon>Klebsiella</taxon>
    </lineage>
</organism>
<evidence type="ECO:0000313" key="1">
    <source>
        <dbReference type="EMBL" id="VUS32742.1"/>
    </source>
</evidence>
<dbReference type="EMBL" id="CABGGO010000003">
    <property type="protein sequence ID" value="VUS32742.1"/>
    <property type="molecule type" value="Genomic_DNA"/>
</dbReference>
<protein>
    <recommendedName>
        <fullName evidence="3">Phage protein, HK97 gp10 family</fullName>
    </recommendedName>
</protein>
<evidence type="ECO:0008006" key="3">
    <source>
        <dbReference type="Google" id="ProtNLM"/>
    </source>
</evidence>
<sequence>MMADGVEVNLTGLESVLGKMDAVSQVTRNKTGRAALRKAANVIRDRARSNAARVDDFLTKEAIYKNIVVSFSSKVFRRTGDPTFRVGVMGGARQYANTKANVRKGRAGKSYNTAGDKGNPGGDTWYWRFLEFGTEHMAARPILRPAMNGVDTDVINIFAVELEKAIDRAVRSAAKKGTSV</sequence>
<name>A0A9Q9S898_9ENTR</name>
<evidence type="ECO:0000313" key="2">
    <source>
        <dbReference type="Proteomes" id="UP000318567"/>
    </source>
</evidence>
<dbReference type="NCBIfam" id="TIGR01725">
    <property type="entry name" value="phge_HK97_gp10"/>
    <property type="match status" value="1"/>
</dbReference>
<accession>A0A9Q9S898</accession>
<proteinExistence type="predicted"/>
<gene>
    <name evidence="1" type="ORF">SB6410_04879</name>
</gene>
<dbReference type="InterPro" id="IPR010064">
    <property type="entry name" value="HK97-gp10_tail"/>
</dbReference>
<reference evidence="1 2" key="1">
    <citation type="submission" date="2019-07" db="EMBL/GenBank/DDBJ databases">
        <authorList>
            <person name="Brisse S."/>
            <person name="Rodrigues C."/>
            <person name="Thorpe H."/>
        </authorList>
    </citation>
    <scope>NUCLEOTIDE SEQUENCE [LARGE SCALE GENOMIC DNA]</scope>
    <source>
        <strain evidence="1">SB6410</strain>
    </source>
</reference>
<comment type="caution">
    <text evidence="1">The sequence shown here is derived from an EMBL/GenBank/DDBJ whole genome shotgun (WGS) entry which is preliminary data.</text>
</comment>
<dbReference type="Proteomes" id="UP000318567">
    <property type="component" value="Unassembled WGS sequence"/>
</dbReference>
<dbReference type="AlphaFoldDB" id="A0A9Q9S898"/>
<dbReference type="Pfam" id="PF04883">
    <property type="entry name" value="HK97-gp10_like"/>
    <property type="match status" value="1"/>
</dbReference>